<proteinExistence type="inferred from homology"/>
<reference evidence="3 4" key="1">
    <citation type="submission" date="2017-01" db="EMBL/GenBank/DDBJ databases">
        <title>Genome analysis of Paenibacillus selenitrireducens ES3-24.</title>
        <authorList>
            <person name="Xu D."/>
            <person name="Yao R."/>
            <person name="Zheng S."/>
        </authorList>
    </citation>
    <scope>NUCLEOTIDE SEQUENCE [LARGE SCALE GENOMIC DNA]</scope>
    <source>
        <strain evidence="3 4">ES3-24</strain>
    </source>
</reference>
<accession>A0A1T2XJV0</accession>
<dbReference type="Proteomes" id="UP000190188">
    <property type="component" value="Unassembled WGS sequence"/>
</dbReference>
<dbReference type="PANTHER" id="PTHR31088">
    <property type="entry name" value="MEMBRANE-ASSOCIATED PROTEIN VIPP1, CHLOROPLASTIC"/>
    <property type="match status" value="1"/>
</dbReference>
<dbReference type="RefSeq" id="WP_078497296.1">
    <property type="nucleotide sequence ID" value="NZ_MSZX01000002.1"/>
</dbReference>
<gene>
    <name evidence="3" type="ORF">BVG16_04155</name>
</gene>
<dbReference type="Pfam" id="PF04012">
    <property type="entry name" value="PspA_IM30"/>
    <property type="match status" value="1"/>
</dbReference>
<comment type="similarity">
    <text evidence="1">Belongs to the PspA/Vipp/IM30 family.</text>
</comment>
<dbReference type="AlphaFoldDB" id="A0A1T2XJV0"/>
<name>A0A1T2XJV0_9BACL</name>
<keyword evidence="4" id="KW-1185">Reference proteome</keyword>
<organism evidence="3 4">
    <name type="scientific">Paenibacillus selenitireducens</name>
    <dbReference type="NCBI Taxonomy" id="1324314"/>
    <lineage>
        <taxon>Bacteria</taxon>
        <taxon>Bacillati</taxon>
        <taxon>Bacillota</taxon>
        <taxon>Bacilli</taxon>
        <taxon>Bacillales</taxon>
        <taxon>Paenibacillaceae</taxon>
        <taxon>Paenibacillus</taxon>
    </lineage>
</organism>
<comment type="caution">
    <text evidence="3">The sequence shown here is derived from an EMBL/GenBank/DDBJ whole genome shotgun (WGS) entry which is preliminary data.</text>
</comment>
<evidence type="ECO:0000313" key="4">
    <source>
        <dbReference type="Proteomes" id="UP000190188"/>
    </source>
</evidence>
<evidence type="ECO:0000313" key="3">
    <source>
        <dbReference type="EMBL" id="OPA79953.1"/>
    </source>
</evidence>
<dbReference type="OrthoDB" id="9779630at2"/>
<dbReference type="STRING" id="1324314.BVG16_04155"/>
<feature type="coiled-coil region" evidence="2">
    <location>
        <begin position="101"/>
        <end position="135"/>
    </location>
</feature>
<feature type="coiled-coil region" evidence="2">
    <location>
        <begin position="169"/>
        <end position="225"/>
    </location>
</feature>
<dbReference type="EMBL" id="MSZX01000002">
    <property type="protein sequence ID" value="OPA79953.1"/>
    <property type="molecule type" value="Genomic_DNA"/>
</dbReference>
<dbReference type="InterPro" id="IPR007157">
    <property type="entry name" value="PspA_VIPP1"/>
</dbReference>
<dbReference type="PANTHER" id="PTHR31088:SF6">
    <property type="entry name" value="PHAGE SHOCK PROTEIN A"/>
    <property type="match status" value="1"/>
</dbReference>
<evidence type="ECO:0000256" key="1">
    <source>
        <dbReference type="ARBA" id="ARBA00043985"/>
    </source>
</evidence>
<evidence type="ECO:0000256" key="2">
    <source>
        <dbReference type="SAM" id="Coils"/>
    </source>
</evidence>
<sequence>MSVMKRVRDITVATLNDRLEGSEDPVRLIDQFLMSTKQEITASEKLYQQVLMHANLMKNQLLQAESMRDKREQQALLALKAGEEHVAKMALQEKIIHEEKVAQYSELYEQSKNTIIELEEQLNLLKSEYQTVYDKRQYYVARMENIRIQQQMNQRAQSYGGPNNIPRMFNRLEDRVSDLELEARSLRDLKRMGQDAMYQAGSQLQSVLDRELDRLKQKLDNDRREP</sequence>
<keyword evidence="2" id="KW-0175">Coiled coil</keyword>
<protein>
    <submittedName>
        <fullName evidence="3">Phage shock protein A</fullName>
    </submittedName>
</protein>